<gene>
    <name evidence="3" type="ORF">GCM10007415_19570</name>
</gene>
<protein>
    <submittedName>
        <fullName evidence="3">Iron dicitrate transporter FecR</fullName>
    </submittedName>
</protein>
<proteinExistence type="predicted"/>
<evidence type="ECO:0000259" key="1">
    <source>
        <dbReference type="Pfam" id="PF04773"/>
    </source>
</evidence>
<reference evidence="3" key="2">
    <citation type="submission" date="2020-09" db="EMBL/GenBank/DDBJ databases">
        <authorList>
            <person name="Sun Q."/>
            <person name="Zhou Y."/>
        </authorList>
    </citation>
    <scope>NUCLEOTIDE SEQUENCE</scope>
    <source>
        <strain evidence="3">CGMCC 1.12195</strain>
    </source>
</reference>
<dbReference type="Pfam" id="PF16344">
    <property type="entry name" value="FecR_C"/>
    <property type="match status" value="1"/>
</dbReference>
<organism evidence="3 4">
    <name type="scientific">Parapedobacter pyrenivorans</name>
    <dbReference type="NCBI Taxonomy" id="1305674"/>
    <lineage>
        <taxon>Bacteria</taxon>
        <taxon>Pseudomonadati</taxon>
        <taxon>Bacteroidota</taxon>
        <taxon>Sphingobacteriia</taxon>
        <taxon>Sphingobacteriales</taxon>
        <taxon>Sphingobacteriaceae</taxon>
        <taxon>Parapedobacter</taxon>
    </lineage>
</organism>
<dbReference type="InterPro" id="IPR006860">
    <property type="entry name" value="FecR"/>
</dbReference>
<dbReference type="FunFam" id="2.60.120.1440:FF:000001">
    <property type="entry name" value="Putative anti-sigma factor"/>
    <property type="match status" value="1"/>
</dbReference>
<keyword evidence="4" id="KW-1185">Reference proteome</keyword>
<comment type="caution">
    <text evidence="3">The sequence shown here is derived from an EMBL/GenBank/DDBJ whole genome shotgun (WGS) entry which is preliminary data.</text>
</comment>
<reference evidence="3" key="1">
    <citation type="journal article" date="2014" name="Int. J. Syst. Evol. Microbiol.">
        <title>Complete genome sequence of Corynebacterium casei LMG S-19264T (=DSM 44701T), isolated from a smear-ripened cheese.</title>
        <authorList>
            <consortium name="US DOE Joint Genome Institute (JGI-PGF)"/>
            <person name="Walter F."/>
            <person name="Albersmeier A."/>
            <person name="Kalinowski J."/>
            <person name="Ruckert C."/>
        </authorList>
    </citation>
    <scope>NUCLEOTIDE SEQUENCE</scope>
    <source>
        <strain evidence="3">CGMCC 1.12195</strain>
    </source>
</reference>
<feature type="domain" description="Protein FecR C-terminal" evidence="2">
    <location>
        <begin position="336"/>
        <end position="397"/>
    </location>
</feature>
<dbReference type="InterPro" id="IPR012373">
    <property type="entry name" value="Ferrdict_sens_TM"/>
</dbReference>
<dbReference type="InterPro" id="IPR032508">
    <property type="entry name" value="FecR_C"/>
</dbReference>
<name>A0A917HPH8_9SPHI</name>
<evidence type="ECO:0000313" key="3">
    <source>
        <dbReference type="EMBL" id="GGG86164.1"/>
    </source>
</evidence>
<feature type="domain" description="FecR protein" evidence="1">
    <location>
        <begin position="200"/>
        <end position="293"/>
    </location>
</feature>
<dbReference type="Pfam" id="PF04773">
    <property type="entry name" value="FecR"/>
    <property type="match status" value="1"/>
</dbReference>
<evidence type="ECO:0000259" key="2">
    <source>
        <dbReference type="Pfam" id="PF16344"/>
    </source>
</evidence>
<sequence length="408" mass="45464">MGNPGDSDVLFEKYLSGACTPAEIESLFQRFGVDADEGTLRRLIQNALFDEENANPLLGPQVTAFTERVGDRLSKEISQQHSIEAPILTLHLRKWRTVAAVLVAFLSLGTLGYFLMEKNRQQVVQATSKYGGEVLPGGNRATLTLADGRTVELNANQEGIVVGDEITYDNGTLVLEQGVADKELGQEDEQTALAVEDLQLTTPKGGQYQITLPDGSRVWLNSASTLRYPSRFDSKERVVELEGEAYFEISEQKIPFLVRTQRQIVEVLGTRFNISAYLDDEETKTTLVVGSVQVASAGQRDSRLLRPNQQATLRGTVLSVKEVDVDTYIDWKNGLFSFQETSLQDAMTQLSRWYDLEVTYDGNVPATYFFGRIRRDNSLSNVLKILQKSGLNFRIANVEGKNRLIVLP</sequence>
<dbReference type="Proteomes" id="UP000660862">
    <property type="component" value="Unassembled WGS sequence"/>
</dbReference>
<dbReference type="Gene3D" id="3.55.50.30">
    <property type="match status" value="1"/>
</dbReference>
<evidence type="ECO:0000313" key="4">
    <source>
        <dbReference type="Proteomes" id="UP000660862"/>
    </source>
</evidence>
<dbReference type="PANTHER" id="PTHR30273:SF2">
    <property type="entry name" value="PROTEIN FECR"/>
    <property type="match status" value="1"/>
</dbReference>
<dbReference type="PANTHER" id="PTHR30273">
    <property type="entry name" value="PERIPLASMIC SIGNAL SENSOR AND SIGMA FACTOR ACTIVATOR FECR-RELATED"/>
    <property type="match status" value="1"/>
</dbReference>
<dbReference type="RefSeq" id="WP_188505687.1">
    <property type="nucleotide sequence ID" value="NZ_BMER01000001.1"/>
</dbReference>
<dbReference type="GO" id="GO:0016989">
    <property type="term" value="F:sigma factor antagonist activity"/>
    <property type="evidence" value="ECO:0007669"/>
    <property type="project" value="TreeGrafter"/>
</dbReference>
<dbReference type="AlphaFoldDB" id="A0A917HPH8"/>
<accession>A0A917HPH8</accession>
<dbReference type="EMBL" id="BMER01000001">
    <property type="protein sequence ID" value="GGG86164.1"/>
    <property type="molecule type" value="Genomic_DNA"/>
</dbReference>
<dbReference type="Gene3D" id="2.60.120.1440">
    <property type="match status" value="1"/>
</dbReference>